<evidence type="ECO:0000256" key="1">
    <source>
        <dbReference type="SAM" id="MobiDB-lite"/>
    </source>
</evidence>
<dbReference type="Pfam" id="PF13822">
    <property type="entry name" value="ACC_epsilon"/>
    <property type="match status" value="1"/>
</dbReference>
<accession>A0ABW6RF77</accession>
<comment type="caution">
    <text evidence="2">The sequence shown here is derived from an EMBL/GenBank/DDBJ whole genome shotgun (WGS) entry which is preliminary data.</text>
</comment>
<dbReference type="EMBL" id="JBIAPK010000004">
    <property type="protein sequence ID" value="MFF3340195.1"/>
    <property type="molecule type" value="Genomic_DNA"/>
</dbReference>
<name>A0ABW6RF77_9ACTN</name>
<keyword evidence="3" id="KW-1185">Reference proteome</keyword>
<dbReference type="Proteomes" id="UP001601976">
    <property type="component" value="Unassembled WGS sequence"/>
</dbReference>
<dbReference type="InterPro" id="IPR032716">
    <property type="entry name" value="ACC_epsilon"/>
</dbReference>
<gene>
    <name evidence="2" type="ORF">ACFYWW_15875</name>
</gene>
<protein>
    <submittedName>
        <fullName evidence="2">Acyl-CoA carboxylase epsilon subunit</fullName>
    </submittedName>
</protein>
<feature type="region of interest" description="Disordered" evidence="1">
    <location>
        <begin position="39"/>
        <end position="71"/>
    </location>
</feature>
<evidence type="ECO:0000313" key="3">
    <source>
        <dbReference type="Proteomes" id="UP001601976"/>
    </source>
</evidence>
<proteinExistence type="predicted"/>
<dbReference type="RefSeq" id="WP_355714252.1">
    <property type="nucleotide sequence ID" value="NZ_JBEXNP010000002.1"/>
</dbReference>
<sequence length="71" mass="7747">MSGQGDLEKLLRVERGHAEPEELAAIVALLLACAAARRRAGPVPSRSHSPAGWRRRPVRIPDFSAPHSWQG</sequence>
<evidence type="ECO:0000313" key="2">
    <source>
        <dbReference type="EMBL" id="MFF3340195.1"/>
    </source>
</evidence>
<organism evidence="2 3">
    <name type="scientific">Streptomyces flavidovirens</name>
    <dbReference type="NCBI Taxonomy" id="67298"/>
    <lineage>
        <taxon>Bacteria</taxon>
        <taxon>Bacillati</taxon>
        <taxon>Actinomycetota</taxon>
        <taxon>Actinomycetes</taxon>
        <taxon>Kitasatosporales</taxon>
        <taxon>Streptomycetaceae</taxon>
        <taxon>Streptomyces</taxon>
    </lineage>
</organism>
<reference evidence="2 3" key="1">
    <citation type="submission" date="2024-10" db="EMBL/GenBank/DDBJ databases">
        <title>The Natural Products Discovery Center: Release of the First 8490 Sequenced Strains for Exploring Actinobacteria Biosynthetic Diversity.</title>
        <authorList>
            <person name="Kalkreuter E."/>
            <person name="Kautsar S.A."/>
            <person name="Yang D."/>
            <person name="Bader C.D."/>
            <person name="Teijaro C.N."/>
            <person name="Fluegel L."/>
            <person name="Davis C.M."/>
            <person name="Simpson J.R."/>
            <person name="Lauterbach L."/>
            <person name="Steele A.D."/>
            <person name="Gui C."/>
            <person name="Meng S."/>
            <person name="Li G."/>
            <person name="Viehrig K."/>
            <person name="Ye F."/>
            <person name="Su P."/>
            <person name="Kiefer A.F."/>
            <person name="Nichols A."/>
            <person name="Cepeda A.J."/>
            <person name="Yan W."/>
            <person name="Fan B."/>
            <person name="Jiang Y."/>
            <person name="Adhikari A."/>
            <person name="Zheng C.-J."/>
            <person name="Schuster L."/>
            <person name="Cowan T.M."/>
            <person name="Smanski M.J."/>
            <person name="Chevrette M.G."/>
            <person name="De Carvalho L.P.S."/>
            <person name="Shen B."/>
        </authorList>
    </citation>
    <scope>NUCLEOTIDE SEQUENCE [LARGE SCALE GENOMIC DNA]</scope>
    <source>
        <strain evidence="2 3">NPDC003029</strain>
    </source>
</reference>